<dbReference type="AlphaFoldDB" id="A0A8J2NKK9"/>
<feature type="compositionally biased region" description="Basic and acidic residues" evidence="1">
    <location>
        <begin position="1"/>
        <end position="11"/>
    </location>
</feature>
<sequence>MGFGEGGERVELPAPYSPPVNPIRTPGWTNKDKSFTRLTDFSSLHPSAVKSLSPCSGWSALGILPLSLPSYITLQLSQWLLSIRHIQLCRLAVALTENPTCQSTFKKVAGAKGRAGVDAESVNLPIR</sequence>
<accession>A0A8J2NKK9</accession>
<gene>
    <name evidence="2" type="ORF">AFUS01_LOCUS2799</name>
</gene>
<feature type="region of interest" description="Disordered" evidence="1">
    <location>
        <begin position="1"/>
        <end position="29"/>
    </location>
</feature>
<proteinExistence type="predicted"/>
<organism evidence="2 3">
    <name type="scientific">Allacma fusca</name>
    <dbReference type="NCBI Taxonomy" id="39272"/>
    <lineage>
        <taxon>Eukaryota</taxon>
        <taxon>Metazoa</taxon>
        <taxon>Ecdysozoa</taxon>
        <taxon>Arthropoda</taxon>
        <taxon>Hexapoda</taxon>
        <taxon>Collembola</taxon>
        <taxon>Symphypleona</taxon>
        <taxon>Sminthuridae</taxon>
        <taxon>Allacma</taxon>
    </lineage>
</organism>
<name>A0A8J2NKK9_9HEXA</name>
<evidence type="ECO:0000313" key="3">
    <source>
        <dbReference type="Proteomes" id="UP000708208"/>
    </source>
</evidence>
<protein>
    <submittedName>
        <fullName evidence="2">Uncharacterized protein</fullName>
    </submittedName>
</protein>
<comment type="caution">
    <text evidence="2">The sequence shown here is derived from an EMBL/GenBank/DDBJ whole genome shotgun (WGS) entry which is preliminary data.</text>
</comment>
<keyword evidence="3" id="KW-1185">Reference proteome</keyword>
<evidence type="ECO:0000313" key="2">
    <source>
        <dbReference type="EMBL" id="CAG7681482.1"/>
    </source>
</evidence>
<evidence type="ECO:0000256" key="1">
    <source>
        <dbReference type="SAM" id="MobiDB-lite"/>
    </source>
</evidence>
<dbReference type="Proteomes" id="UP000708208">
    <property type="component" value="Unassembled WGS sequence"/>
</dbReference>
<reference evidence="2" key="1">
    <citation type="submission" date="2021-06" db="EMBL/GenBank/DDBJ databases">
        <authorList>
            <person name="Hodson N. C."/>
            <person name="Mongue J. A."/>
            <person name="Jaron S. K."/>
        </authorList>
    </citation>
    <scope>NUCLEOTIDE SEQUENCE</scope>
</reference>
<dbReference type="EMBL" id="CAJVCH010016305">
    <property type="protein sequence ID" value="CAG7681482.1"/>
    <property type="molecule type" value="Genomic_DNA"/>
</dbReference>